<organism evidence="3">
    <name type="scientific">Ostreococcus tauri</name>
    <name type="common">Marine green alga</name>
    <dbReference type="NCBI Taxonomy" id="70448"/>
    <lineage>
        <taxon>Eukaryota</taxon>
        <taxon>Viridiplantae</taxon>
        <taxon>Chlorophyta</taxon>
        <taxon>Mamiellophyceae</taxon>
        <taxon>Mamiellales</taxon>
        <taxon>Bathycoccaceae</taxon>
        <taxon>Ostreococcus</taxon>
    </lineage>
</organism>
<name>A0A1Y5IEG7_OSTTA</name>
<evidence type="ECO:0000256" key="1">
    <source>
        <dbReference type="SAM" id="MobiDB-lite"/>
    </source>
</evidence>
<dbReference type="InterPro" id="IPR016024">
    <property type="entry name" value="ARM-type_fold"/>
</dbReference>
<evidence type="ECO:0000313" key="3">
    <source>
        <dbReference type="EMBL" id="OUS46584.1"/>
    </source>
</evidence>
<dbReference type="SUPFAM" id="SSF48371">
    <property type="entry name" value="ARM repeat"/>
    <property type="match status" value="1"/>
</dbReference>
<feature type="region of interest" description="Disordered" evidence="1">
    <location>
        <begin position="1596"/>
        <end position="1632"/>
    </location>
</feature>
<keyword evidence="2" id="KW-0472">Membrane</keyword>
<feature type="transmembrane region" description="Helical" evidence="2">
    <location>
        <begin position="725"/>
        <end position="743"/>
    </location>
</feature>
<keyword evidence="2" id="KW-1133">Transmembrane helix</keyword>
<reference evidence="3" key="1">
    <citation type="submission" date="2017-04" db="EMBL/GenBank/DDBJ databases">
        <title>Population genomics of picophytoplankton unveils novel chromosome hypervariability.</title>
        <authorList>
            <consortium name="DOE Joint Genome Institute"/>
            <person name="Blanc-Mathieu R."/>
            <person name="Krasovec M."/>
            <person name="Hebrard M."/>
            <person name="Yau S."/>
            <person name="Desgranges E."/>
            <person name="Martin J."/>
            <person name="Schackwitz W."/>
            <person name="Kuo A."/>
            <person name="Salin G."/>
            <person name="Donnadieu C."/>
            <person name="Desdevises Y."/>
            <person name="Sanchez-Ferandin S."/>
            <person name="Moreau H."/>
            <person name="Rivals E."/>
            <person name="Grigoriev I.V."/>
            <person name="Grimsley N."/>
            <person name="Eyre-Walker A."/>
            <person name="Piganeau G."/>
        </authorList>
    </citation>
    <scope>NUCLEOTIDE SEQUENCE [LARGE SCALE GENOMIC DNA]</scope>
    <source>
        <strain evidence="3">RCC 1115</strain>
    </source>
</reference>
<gene>
    <name evidence="3" type="ORF">BE221DRAFT_10431</name>
</gene>
<keyword evidence="2" id="KW-0812">Transmembrane</keyword>
<protein>
    <recommendedName>
        <fullName evidence="4">Armadillo-type fold</fullName>
    </recommendedName>
</protein>
<proteinExistence type="predicted"/>
<sequence length="1632" mass="182964">MLERERDVAMVASATAADGNRRRRGRVATRAGRDARAGVSVCVLIALGLAGTARAAYPSACAGALEDATSTERANATAAPGELTGEVGEWWTHALTGTSTMKRCFSDWTFARASSGTGTWTPLAWPPGSATTNETSIPSATFVIIPGTDGADAVLRPDAEGMYAVALVDSSGCRKSRVVEVKATWTCEPVGTNDAMVAVFVAFAAACAFFFAKSLAPSNFEDERNVLCDVKAAYGMIGRAEEQAEEDEGYKRELRDTLAEIESNHLTDVTKLDLQKDLRDMLVERKRAAREREAKASGMWNETEEEFQRTLYERERDVRKRTRFMEQVSYGISKSMADVNYQFRMNRAKTSIYVKYNLSRLFKKDYWCMTLLQFQLRVELLAFTAFAWRRTSHSNEMYRDGVADVLFYPNLFGPGMKATGAADRLTNWFFVLLFGAVICPVVVKIFSRVRDHFDKCMWTYAEFVEMGGDRTAAVYLTDDDVEGGAVEMDEPGSEKLSRMARVLIIFSALRRWILFLPPVIPDDFDPVRKPEKYRKKIVPDDAWKTAEAEDILRAVRVEISSPINMRVLPRRAADRMQLVAKLAIKSRLRSRRFGALSDFIEGIGYVLRVFVLRVALAPMLFAALGLLMVTSSFVPTPWVHASKDISSAPGDNLFFALFLGLGAIAVSMKMAVDSELLDLDLRPVPIFEIVNVCLKVLLCCITAYMEAELPDLGVPALNAEARITSLHTFQNFLPILVCVILLFTHLKIQSLRGFGHIWNGKRLSGFAGSAMFFIVTFSARIVNEPPPWASRATIPHRGASNWGRPGVIIGIITALVAMGLARIANSKHEYKCLRKELKAIGEPKNIGKTEDILTPEFMTEQIESEHRRDRVTALVAFYSLLDPEQSARILKSLVDKTKLPRSQDTTDGEDTNDNDEAWTTAKDAFEELAIIVSCISNDPAQEFLRTAGEEFLKGAFLSYIEGTIQMTLWCKEESSFLAYEAVHKLVTLARDCMKSGETKSFQATIASVTMECIQSLDFAYLMSTLLFNDHDIKLDVYGDGYAVSARTLRRMIDDAFEIEPRPVAKKLDRPITHVRDPVTDEIRKLDRVERVMYIARSWLRPALKTPEPELNWLTSMGYYATVGKLQAETDGERIEIAHDFLMTLLRASLSTDEQVSYFAIRTISTLVRVGDAAASVFQVDGLSLLFECRDANVGTSKETFISDIIYGLTNDANSRSEYLTALASILVEPPVEDERYKLNAIELLHQALKLEMSAVYKVMRLRSDETKMKYKASMTPESALYAHDALYGMLIDTSPEVREHCVYALVDLITLFVWGSRGEFYVFTPPVTKEYQEVAFEKFLDEAKRKMPGGALMSTSMYRHLHRKKMTDSPQKDADKLLAVLLKVFNTDGDSQVRGAAENALKDVKALMSEEQAAESLALYDEKTDSRDARGSAPSRKILREVTAAIHASVERQHEQDATASKLRMNEFWRKMKERSNVNTTSQPRVSTKGGKVEVTARDKELTTRSTPGGRLPIVKDSIGFKRRDKYAAAVIVRHPPPASEHDALDRQKKERSAIRAKRLIAREATQERWYGGENFSRNQRAASISNDIVEPKKSAMSKIDELNKRPTITPPSYGLTRLPKEFRTRPRKLEE</sequence>
<dbReference type="Proteomes" id="UP000195557">
    <property type="component" value="Unassembled WGS sequence"/>
</dbReference>
<feature type="compositionally biased region" description="Basic and acidic residues" evidence="1">
    <location>
        <begin position="1619"/>
        <end position="1632"/>
    </location>
</feature>
<evidence type="ECO:0000256" key="2">
    <source>
        <dbReference type="SAM" id="Phobius"/>
    </source>
</evidence>
<feature type="compositionally biased region" description="Basic and acidic residues" evidence="1">
    <location>
        <begin position="1596"/>
        <end position="1605"/>
    </location>
</feature>
<feature type="transmembrane region" description="Helical" evidence="2">
    <location>
        <begin position="610"/>
        <end position="633"/>
    </location>
</feature>
<evidence type="ECO:0008006" key="4">
    <source>
        <dbReference type="Google" id="ProtNLM"/>
    </source>
</evidence>
<dbReference type="EMBL" id="KZ155783">
    <property type="protein sequence ID" value="OUS46584.1"/>
    <property type="molecule type" value="Genomic_DNA"/>
</dbReference>
<feature type="transmembrane region" description="Helical" evidence="2">
    <location>
        <begin position="763"/>
        <end position="782"/>
    </location>
</feature>
<feature type="transmembrane region" description="Helical" evidence="2">
    <location>
        <begin position="428"/>
        <end position="447"/>
    </location>
</feature>
<feature type="transmembrane region" description="Helical" evidence="2">
    <location>
        <begin position="802"/>
        <end position="824"/>
    </location>
</feature>
<accession>A0A1Y5IEG7</accession>
<feature type="transmembrane region" description="Helical" evidence="2">
    <location>
        <begin position="653"/>
        <end position="672"/>
    </location>
</feature>